<dbReference type="PANTHER" id="PTHR33121">
    <property type="entry name" value="CYCLIC DI-GMP PHOSPHODIESTERASE PDEF"/>
    <property type="match status" value="1"/>
</dbReference>
<feature type="domain" description="EAL" evidence="1">
    <location>
        <begin position="1"/>
        <end position="249"/>
    </location>
</feature>
<protein>
    <submittedName>
        <fullName evidence="2">EAL domain-containing protein</fullName>
    </submittedName>
</protein>
<accession>A0ABS5Z9S9</accession>
<dbReference type="Pfam" id="PF00563">
    <property type="entry name" value="EAL"/>
    <property type="match status" value="1"/>
</dbReference>
<dbReference type="InterPro" id="IPR001633">
    <property type="entry name" value="EAL_dom"/>
</dbReference>
<dbReference type="SMART" id="SM00052">
    <property type="entry name" value="EAL"/>
    <property type="match status" value="1"/>
</dbReference>
<dbReference type="CDD" id="cd01948">
    <property type="entry name" value="EAL"/>
    <property type="match status" value="1"/>
</dbReference>
<dbReference type="InterPro" id="IPR050706">
    <property type="entry name" value="Cyclic-di-GMP_PDE-like"/>
</dbReference>
<dbReference type="PANTHER" id="PTHR33121:SF76">
    <property type="entry name" value="SIGNALING PROTEIN"/>
    <property type="match status" value="1"/>
</dbReference>
<dbReference type="Gene3D" id="3.20.20.450">
    <property type="entry name" value="EAL domain"/>
    <property type="match status" value="1"/>
</dbReference>
<dbReference type="Proteomes" id="UP000690515">
    <property type="component" value="Unassembled WGS sequence"/>
</dbReference>
<dbReference type="InterPro" id="IPR035919">
    <property type="entry name" value="EAL_sf"/>
</dbReference>
<reference evidence="2 3" key="1">
    <citation type="submission" date="2021-04" db="EMBL/GenBank/DDBJ databases">
        <authorList>
            <person name="Pira H."/>
            <person name="Risdian C."/>
            <person name="Wink J."/>
        </authorList>
    </citation>
    <scope>NUCLEOTIDE SEQUENCE [LARGE SCALE GENOMIC DNA]</scope>
    <source>
        <strain evidence="2 3">WH53</strain>
    </source>
</reference>
<dbReference type="EMBL" id="JAGSOY010000011">
    <property type="protein sequence ID" value="MBU2710807.1"/>
    <property type="molecule type" value="Genomic_DNA"/>
</dbReference>
<dbReference type="RefSeq" id="WP_215818973.1">
    <property type="nucleotide sequence ID" value="NZ_JAGSOY010000011.1"/>
</dbReference>
<name>A0ABS5Z9S9_9GAMM</name>
<sequence>MSPLIYQGFTLSSSFQPIINIRHQQVIGYEAFIRSKPPSNHQQSKANPAALFSLATRLDQLVLLDQLCRISHCQSFSAQDLSGNWLFFKQTEALARQDFSHSYLLDHLLKQSLLSPCQLIIELSEKAFKDKGLLKEVANTYKAIGLLVALDDIELSKTTAYHIESIRPDIIKCDLRDLHRTENQHHTSHLFTKLVAVANEVGCLSVIRAVETEKQAVLALSSGIDLLQGNLFSLPSSSLYAGSTTLHQHIQQLQQYIL</sequence>
<keyword evidence="3" id="KW-1185">Reference proteome</keyword>
<comment type="caution">
    <text evidence="2">The sequence shown here is derived from an EMBL/GenBank/DDBJ whole genome shotgun (WGS) entry which is preliminary data.</text>
</comment>
<evidence type="ECO:0000259" key="1">
    <source>
        <dbReference type="PROSITE" id="PS50883"/>
    </source>
</evidence>
<dbReference type="SUPFAM" id="SSF141868">
    <property type="entry name" value="EAL domain-like"/>
    <property type="match status" value="1"/>
</dbReference>
<proteinExistence type="predicted"/>
<organism evidence="2 3">
    <name type="scientific">Zooshikella harenae</name>
    <dbReference type="NCBI Taxonomy" id="2827238"/>
    <lineage>
        <taxon>Bacteria</taxon>
        <taxon>Pseudomonadati</taxon>
        <taxon>Pseudomonadota</taxon>
        <taxon>Gammaproteobacteria</taxon>
        <taxon>Oceanospirillales</taxon>
        <taxon>Zooshikellaceae</taxon>
        <taxon>Zooshikella</taxon>
    </lineage>
</organism>
<evidence type="ECO:0000313" key="3">
    <source>
        <dbReference type="Proteomes" id="UP000690515"/>
    </source>
</evidence>
<evidence type="ECO:0000313" key="2">
    <source>
        <dbReference type="EMBL" id="MBU2710807.1"/>
    </source>
</evidence>
<dbReference type="PROSITE" id="PS50883">
    <property type="entry name" value="EAL"/>
    <property type="match status" value="1"/>
</dbReference>
<gene>
    <name evidence="2" type="ORF">KCG35_07030</name>
</gene>